<dbReference type="AlphaFoldDB" id="A0AAV1CDW9"/>
<proteinExistence type="predicted"/>
<sequence length="320" mass="34609">MRGRMQDVEYENVPPPCASCNRVGHQAGNCPYVPPQMPNLADLPVGGGGTVGNQTPVAESGRERQGNKPSGEFDALYGLNEEDDGASTNISGVDGYVTDRREEKEIMSAPTPSILGARKSSSHDTPSKNKNKGKMEPTNSKSKTVNQSKPKMAHLSQPTVNITPDHIAQHIENSHQTKQTTSVPTSQPMDLSGPTSHSEITTKSSMSTSSPISPHLPPMTQLGRNVSQAPSSLDPSKHRAVTIAPDTYLPTSRVKEKACMIMEEDNYRDKSNGEDIPPDPQVVETKMMSEQEGVESSGRFEECGLMEEDNVANTAVFDCF</sequence>
<accession>A0AAV1CDW9</accession>
<dbReference type="EMBL" id="OX459119">
    <property type="protein sequence ID" value="CAI9093667.1"/>
    <property type="molecule type" value="Genomic_DNA"/>
</dbReference>
<protein>
    <submittedName>
        <fullName evidence="2">OLC1v1029224C1</fullName>
    </submittedName>
</protein>
<name>A0AAV1CDW9_OLDCO</name>
<feature type="compositionally biased region" description="Low complexity" evidence="1">
    <location>
        <begin position="198"/>
        <end position="213"/>
    </location>
</feature>
<feature type="compositionally biased region" description="Polar residues" evidence="1">
    <location>
        <begin position="222"/>
        <end position="234"/>
    </location>
</feature>
<dbReference type="Proteomes" id="UP001161247">
    <property type="component" value="Chromosome 2"/>
</dbReference>
<keyword evidence="3" id="KW-1185">Reference proteome</keyword>
<evidence type="ECO:0000313" key="2">
    <source>
        <dbReference type="EMBL" id="CAI9093667.1"/>
    </source>
</evidence>
<feature type="compositionally biased region" description="Polar residues" evidence="1">
    <location>
        <begin position="137"/>
        <end position="149"/>
    </location>
</feature>
<feature type="compositionally biased region" description="Basic and acidic residues" evidence="1">
    <location>
        <begin position="97"/>
        <end position="106"/>
    </location>
</feature>
<evidence type="ECO:0000256" key="1">
    <source>
        <dbReference type="SAM" id="MobiDB-lite"/>
    </source>
</evidence>
<feature type="compositionally biased region" description="Polar residues" evidence="1">
    <location>
        <begin position="176"/>
        <end position="197"/>
    </location>
</feature>
<reference evidence="2" key="1">
    <citation type="submission" date="2023-03" db="EMBL/GenBank/DDBJ databases">
        <authorList>
            <person name="Julca I."/>
        </authorList>
    </citation>
    <scope>NUCLEOTIDE SEQUENCE</scope>
</reference>
<feature type="region of interest" description="Disordered" evidence="1">
    <location>
        <begin position="171"/>
        <end position="243"/>
    </location>
</feature>
<organism evidence="2 3">
    <name type="scientific">Oldenlandia corymbosa var. corymbosa</name>
    <dbReference type="NCBI Taxonomy" id="529605"/>
    <lineage>
        <taxon>Eukaryota</taxon>
        <taxon>Viridiplantae</taxon>
        <taxon>Streptophyta</taxon>
        <taxon>Embryophyta</taxon>
        <taxon>Tracheophyta</taxon>
        <taxon>Spermatophyta</taxon>
        <taxon>Magnoliopsida</taxon>
        <taxon>eudicotyledons</taxon>
        <taxon>Gunneridae</taxon>
        <taxon>Pentapetalae</taxon>
        <taxon>asterids</taxon>
        <taxon>lamiids</taxon>
        <taxon>Gentianales</taxon>
        <taxon>Rubiaceae</taxon>
        <taxon>Rubioideae</taxon>
        <taxon>Spermacoceae</taxon>
        <taxon>Hedyotis-Oldenlandia complex</taxon>
        <taxon>Oldenlandia</taxon>
    </lineage>
</organism>
<gene>
    <name evidence="2" type="ORF">OLC1_LOCUS5021</name>
</gene>
<feature type="region of interest" description="Disordered" evidence="1">
    <location>
        <begin position="41"/>
        <end position="153"/>
    </location>
</feature>
<evidence type="ECO:0000313" key="3">
    <source>
        <dbReference type="Proteomes" id="UP001161247"/>
    </source>
</evidence>